<sequence length="75" mass="9009">MYRESFYRFLMTQIDPDSTDPVAVFAGNAQHDQTFPKQEQNYEKLSDYLELNASYLPAMSIFDEAYEKYREKMQY</sequence>
<dbReference type="Pfam" id="PF06855">
    <property type="entry name" value="YozE_SAM_like"/>
    <property type="match status" value="1"/>
</dbReference>
<dbReference type="HAMAP" id="MF_01538">
    <property type="entry name" value="UPF0346"/>
    <property type="match status" value="1"/>
</dbReference>
<name>I7LE08_9LACO</name>
<comment type="caution">
    <text evidence="3">The sequence shown here is derived from an EMBL/GenBank/DDBJ whole genome shotgun (WGS) entry which is preliminary data.</text>
</comment>
<dbReference type="InterPro" id="IPR023089">
    <property type="entry name" value="YozE_SAM-like"/>
</dbReference>
<evidence type="ECO:0000256" key="1">
    <source>
        <dbReference type="HAMAP-Rule" id="MF_01538"/>
    </source>
</evidence>
<evidence type="ECO:0000259" key="2">
    <source>
        <dbReference type="Pfam" id="PF06855"/>
    </source>
</evidence>
<dbReference type="Gene3D" id="1.10.150.260">
    <property type="entry name" value="YozE SAM-like"/>
    <property type="match status" value="1"/>
</dbReference>
<dbReference type="AlphaFoldDB" id="I7LE08"/>
<evidence type="ECO:0000313" key="3">
    <source>
        <dbReference type="EMBL" id="CCI87791.1"/>
    </source>
</evidence>
<gene>
    <name evidence="3" type="ORF">BN52_00480</name>
</gene>
<feature type="domain" description="YozE SAM-like" evidence="2">
    <location>
        <begin position="5"/>
        <end position="70"/>
    </location>
</feature>
<dbReference type="NCBIfam" id="NF010193">
    <property type="entry name" value="PRK13672.1"/>
    <property type="match status" value="1"/>
</dbReference>
<dbReference type="Proteomes" id="UP000009326">
    <property type="component" value="Unassembled WGS sequence"/>
</dbReference>
<evidence type="ECO:0000313" key="4">
    <source>
        <dbReference type="Proteomes" id="UP000009326"/>
    </source>
</evidence>
<dbReference type="EMBL" id="CAKC01000093">
    <property type="protein sequence ID" value="CCI87791.1"/>
    <property type="molecule type" value="Genomic_DNA"/>
</dbReference>
<comment type="similarity">
    <text evidence="1">Belongs to the UPF0346 family.</text>
</comment>
<proteinExistence type="inferred from homology"/>
<dbReference type="InterPro" id="IPR010673">
    <property type="entry name" value="UPF0346"/>
</dbReference>
<organism evidence="3 4">
    <name type="scientific">Lactobacillus gigeriorum DSM 23908 = CRBIP 24.85</name>
    <dbReference type="NCBI Taxonomy" id="1423751"/>
    <lineage>
        <taxon>Bacteria</taxon>
        <taxon>Bacillati</taxon>
        <taxon>Bacillota</taxon>
        <taxon>Bacilli</taxon>
        <taxon>Lactobacillales</taxon>
        <taxon>Lactobacillaceae</taxon>
        <taxon>Lactobacillus</taxon>
    </lineage>
</organism>
<dbReference type="PIRSF" id="PIRSF037262">
    <property type="entry name" value="UCP037262"/>
    <property type="match status" value="1"/>
</dbReference>
<accession>I7LE08</accession>
<dbReference type="OrthoDB" id="2242851at2"/>
<protein>
    <recommendedName>
        <fullName evidence="1">UPF0346 protein BN52_00480</fullName>
    </recommendedName>
</protein>
<dbReference type="InterPro" id="IPR036806">
    <property type="entry name" value="YozE_SAM-like_sf"/>
</dbReference>
<dbReference type="STRING" id="1423751.FC38_GL000696"/>
<dbReference type="RefSeq" id="WP_008474124.1">
    <property type="nucleotide sequence ID" value="NZ_AYZO01000002.1"/>
</dbReference>
<reference evidence="3 4" key="1">
    <citation type="submission" date="2012-06" db="EMBL/GenBank/DDBJ databases">
        <title>Draft genome sequence of Lactobacillus gigeriorum CRBIP 24.85T, isolated from chicken crop.</title>
        <authorList>
            <person name="Cousin S."/>
            <person name="Ma L."/>
            <person name="Creno S."/>
            <person name="Clermont D."/>
            <person name="Loux V."/>
            <person name="Bizet C."/>
            <person name="Bouchier C."/>
        </authorList>
    </citation>
    <scope>NUCLEOTIDE SEQUENCE [LARGE SCALE GENOMIC DNA]</scope>
    <source>
        <strain evidence="4">CRBIP 24.85T</strain>
    </source>
</reference>
<dbReference type="SUPFAM" id="SSF140652">
    <property type="entry name" value="YozE-like"/>
    <property type="match status" value="1"/>
</dbReference>